<reference evidence="2 3" key="1">
    <citation type="submission" date="2006-03" db="EMBL/GenBank/DDBJ databases">
        <authorList>
            <person name="Pinhassi J."/>
            <person name="Pedros-Alio C."/>
            <person name="Ferriera S."/>
            <person name="Johnson J."/>
            <person name="Kravitz S."/>
            <person name="Halpern A."/>
            <person name="Remington K."/>
            <person name="Beeson K."/>
            <person name="Tran B."/>
            <person name="Rogers Y.-H."/>
            <person name="Friedman R."/>
            <person name="Venter J.C."/>
        </authorList>
    </citation>
    <scope>NUCLEOTIDE SEQUENCE [LARGE SCALE GENOMIC DNA]</scope>
    <source>
        <strain evidence="2 3">RED65</strain>
    </source>
</reference>
<keyword evidence="3" id="KW-1185">Reference proteome</keyword>
<comment type="caution">
    <text evidence="2">The sequence shown here is derived from an EMBL/GenBank/DDBJ whole genome shotgun (WGS) entry which is preliminary data.</text>
</comment>
<proteinExistence type="predicted"/>
<name>Q1N405_9GAMM</name>
<accession>Q1N405</accession>
<dbReference type="Gene3D" id="3.40.190.10">
    <property type="entry name" value="Periplasmic binding protein-like II"/>
    <property type="match status" value="2"/>
</dbReference>
<dbReference type="Pfam" id="PF00497">
    <property type="entry name" value="SBP_bac_3"/>
    <property type="match status" value="1"/>
</dbReference>
<dbReference type="SUPFAM" id="SSF53850">
    <property type="entry name" value="Periplasmic binding protein-like II"/>
    <property type="match status" value="1"/>
</dbReference>
<evidence type="ECO:0000313" key="2">
    <source>
        <dbReference type="EMBL" id="EAT13060.1"/>
    </source>
</evidence>
<dbReference type="EMBL" id="AAQH01000003">
    <property type="protein sequence ID" value="EAT13060.1"/>
    <property type="molecule type" value="Genomic_DNA"/>
</dbReference>
<sequence length="236" mass="26667">MLMSAASWAASDVTLYTEQFPPYNMTSDGKAFAHKAEDISGLCTDIVKQILQHVSLDVRMKLRNWSYGMSKTKQKPNTGLFCTAKTQERSELFQWVGPLTEIRWTLFARPDSSIKLDNLEAAKQYNIGGYKDDVMTTYLQDRGFKISALANDSVNPKRLMLNQIDLWVADELSGPYVASDSADIDGLKNVLVFKTSPLYIAFNPKTDPQIIKGFQQAYDKVKRSGQIEVIERTYGR</sequence>
<organism evidence="2 3">
    <name type="scientific">Bermanella marisrubri</name>
    <dbReference type="NCBI Taxonomy" id="207949"/>
    <lineage>
        <taxon>Bacteria</taxon>
        <taxon>Pseudomonadati</taxon>
        <taxon>Pseudomonadota</taxon>
        <taxon>Gammaproteobacteria</taxon>
        <taxon>Oceanospirillales</taxon>
        <taxon>Oceanospirillaceae</taxon>
        <taxon>Bermanella</taxon>
    </lineage>
</organism>
<feature type="domain" description="Solute-binding protein family 3/N-terminal" evidence="1">
    <location>
        <begin position="18"/>
        <end position="235"/>
    </location>
</feature>
<dbReference type="STRING" id="207949.RED65_15227"/>
<evidence type="ECO:0000313" key="3">
    <source>
        <dbReference type="Proteomes" id="UP000004263"/>
    </source>
</evidence>
<protein>
    <submittedName>
        <fullName evidence="2">ABC-type amino acid transport/signal transduction systems, periplasmic component/domain</fullName>
    </submittedName>
</protein>
<gene>
    <name evidence="2" type="ORF">RED65_15227</name>
</gene>
<dbReference type="Proteomes" id="UP000004263">
    <property type="component" value="Unassembled WGS sequence"/>
</dbReference>
<dbReference type="PANTHER" id="PTHR38834">
    <property type="entry name" value="PERIPLASMIC SUBSTRATE BINDING PROTEIN FAMILY 3"/>
    <property type="match status" value="1"/>
</dbReference>
<dbReference type="PANTHER" id="PTHR38834:SF3">
    <property type="entry name" value="SOLUTE-BINDING PROTEIN FAMILY 3_N-TERMINAL DOMAIN-CONTAINING PROTEIN"/>
    <property type="match status" value="1"/>
</dbReference>
<dbReference type="AlphaFoldDB" id="Q1N405"/>
<dbReference type="HOGENOM" id="CLU_064076_1_2_6"/>
<evidence type="ECO:0000259" key="1">
    <source>
        <dbReference type="Pfam" id="PF00497"/>
    </source>
</evidence>
<dbReference type="InterPro" id="IPR001638">
    <property type="entry name" value="Solute-binding_3/MltF_N"/>
</dbReference>